<accession>A0ABN9VIB3</accession>
<evidence type="ECO:0000256" key="1">
    <source>
        <dbReference type="ARBA" id="ARBA00022821"/>
    </source>
</evidence>
<protein>
    <recommendedName>
        <fullName evidence="5">Glycoside hydrolase family 19 catalytic domain-containing protein</fullName>
    </recommendedName>
</protein>
<organism evidence="6 7">
    <name type="scientific">Prorocentrum cordatum</name>
    <dbReference type="NCBI Taxonomy" id="2364126"/>
    <lineage>
        <taxon>Eukaryota</taxon>
        <taxon>Sar</taxon>
        <taxon>Alveolata</taxon>
        <taxon>Dinophyceae</taxon>
        <taxon>Prorocentrales</taxon>
        <taxon>Prorocentraceae</taxon>
        <taxon>Prorocentrum</taxon>
    </lineage>
</organism>
<feature type="signal peptide" evidence="4">
    <location>
        <begin position="1"/>
        <end position="20"/>
    </location>
</feature>
<keyword evidence="4" id="KW-0732">Signal</keyword>
<feature type="domain" description="Glycoside hydrolase family 19 catalytic" evidence="5">
    <location>
        <begin position="214"/>
        <end position="469"/>
    </location>
</feature>
<dbReference type="PANTHER" id="PTHR22595:SF79">
    <property type="entry name" value="CHITINASE 12"/>
    <property type="match status" value="1"/>
</dbReference>
<evidence type="ECO:0000256" key="2">
    <source>
        <dbReference type="ARBA" id="ARBA00023157"/>
    </source>
</evidence>
<evidence type="ECO:0000256" key="3">
    <source>
        <dbReference type="SAM" id="MobiDB-lite"/>
    </source>
</evidence>
<dbReference type="EMBL" id="CAUYUJ010017176">
    <property type="protein sequence ID" value="CAK0872578.1"/>
    <property type="molecule type" value="Genomic_DNA"/>
</dbReference>
<proteinExistence type="predicted"/>
<feature type="region of interest" description="Disordered" evidence="3">
    <location>
        <begin position="60"/>
        <end position="87"/>
    </location>
</feature>
<keyword evidence="7" id="KW-1185">Reference proteome</keyword>
<keyword evidence="2" id="KW-1015">Disulfide bond</keyword>
<dbReference type="InterPro" id="IPR000726">
    <property type="entry name" value="Glyco_hydro_19_cat"/>
</dbReference>
<comment type="caution">
    <text evidence="6">The sequence shown here is derived from an EMBL/GenBank/DDBJ whole genome shotgun (WGS) entry which is preliminary data.</text>
</comment>
<evidence type="ECO:0000256" key="4">
    <source>
        <dbReference type="SAM" id="SignalP"/>
    </source>
</evidence>
<dbReference type="Proteomes" id="UP001189429">
    <property type="component" value="Unassembled WGS sequence"/>
</dbReference>
<dbReference type="Pfam" id="PF00182">
    <property type="entry name" value="Glyco_hydro_19"/>
    <property type="match status" value="1"/>
</dbReference>
<feature type="chain" id="PRO_5047047097" description="Glycoside hydrolase family 19 catalytic domain-containing protein" evidence="4">
    <location>
        <begin position="21"/>
        <end position="496"/>
    </location>
</feature>
<dbReference type="PANTHER" id="PTHR22595">
    <property type="entry name" value="CHITINASE-RELATED"/>
    <property type="match status" value="1"/>
</dbReference>
<evidence type="ECO:0000313" key="6">
    <source>
        <dbReference type="EMBL" id="CAK0872578.1"/>
    </source>
</evidence>
<reference evidence="6" key="1">
    <citation type="submission" date="2023-10" db="EMBL/GenBank/DDBJ databases">
        <authorList>
            <person name="Chen Y."/>
            <person name="Shah S."/>
            <person name="Dougan E. K."/>
            <person name="Thang M."/>
            <person name="Chan C."/>
        </authorList>
    </citation>
    <scope>NUCLEOTIDE SEQUENCE [LARGE SCALE GENOMIC DNA]</scope>
</reference>
<dbReference type="Gene3D" id="3.30.20.10">
    <property type="entry name" value="Endochitinase, domain 2"/>
    <property type="match status" value="1"/>
</dbReference>
<gene>
    <name evidence="6" type="ORF">PCOR1329_LOCUS58000</name>
</gene>
<dbReference type="SUPFAM" id="SSF53955">
    <property type="entry name" value="Lysozyme-like"/>
    <property type="match status" value="1"/>
</dbReference>
<feature type="compositionally biased region" description="Polar residues" evidence="3">
    <location>
        <begin position="63"/>
        <end position="73"/>
    </location>
</feature>
<evidence type="ECO:0000313" key="7">
    <source>
        <dbReference type="Proteomes" id="UP001189429"/>
    </source>
</evidence>
<keyword evidence="1" id="KW-0611">Plant defense</keyword>
<dbReference type="InterPro" id="IPR023346">
    <property type="entry name" value="Lysozyme-like_dom_sf"/>
</dbReference>
<sequence>MTLRAVHVPVAVLLASITAALHGCGTDSGQVALRLSTDAPTEAPTGSPTVAPSVAPIRAPSVAPTQAPESTDAPTEAPTGSPIAAPSVAPIRAPSVAPTQAPESAAELCTVGCSNCAAVQDNIRDEAITDDECAACVGTSQSWWPCYLDGVWSSDLCQCADGVPASTPATPTPITAGLSTPLPTLSPTTGGGVCTAVGPSCDFTPGEGISSWFTRDLFDEMFPNICSSSCRGCEMLQYECLIKATLLYPDFATSSSEGDNKRELAAWLGEMSQETTGGGCLLSQENEDGTCSCGPMWCDDSPGGGCAAWGLCFVEEAAGNTYCSASSEYPCTAGKEYTGRGPKQLSWNYNYGQFSEQFCGDKSVLLENPDWVASNPTLAWASSMWFWFTGGACLPGDSCKPSCHDVFLGKNEMCASDTSAGRQYGLGWATNVINGGLECGGAGLGKCDYRVHSRVRFYKHFCDILDVSPLADGWTEDDNLFCEDQSNYVSSPPLAC</sequence>
<dbReference type="Gene3D" id="1.10.530.10">
    <property type="match status" value="1"/>
</dbReference>
<evidence type="ECO:0000259" key="5">
    <source>
        <dbReference type="Pfam" id="PF00182"/>
    </source>
</evidence>
<name>A0ABN9VIB3_9DINO</name>
<dbReference type="CDD" id="cd00325">
    <property type="entry name" value="chitinase_GH19"/>
    <property type="match status" value="1"/>
</dbReference>